<keyword evidence="3" id="KW-1185">Reference proteome</keyword>
<evidence type="ECO:0000313" key="2">
    <source>
        <dbReference type="EMBL" id="GBP29467.1"/>
    </source>
</evidence>
<dbReference type="AlphaFoldDB" id="A0A4C1UTW1"/>
<evidence type="ECO:0000313" key="3">
    <source>
        <dbReference type="Proteomes" id="UP000299102"/>
    </source>
</evidence>
<protein>
    <submittedName>
        <fullName evidence="2">Uncharacterized protein</fullName>
    </submittedName>
</protein>
<sequence>MRSRAAIKSLYIAGIGNKTRAGEHIRRPLPPAAGSALVTAPRRITLITQLMQTPCVDGNCEFTAAPRPASSAYTADDSVPHRDHRQGAPLPNGALDLYRTIFLGGDAKMCP</sequence>
<feature type="region of interest" description="Disordered" evidence="1">
    <location>
        <begin position="71"/>
        <end position="90"/>
    </location>
</feature>
<dbReference type="Proteomes" id="UP000299102">
    <property type="component" value="Unassembled WGS sequence"/>
</dbReference>
<gene>
    <name evidence="2" type="ORF">EVAR_22079_1</name>
</gene>
<evidence type="ECO:0000256" key="1">
    <source>
        <dbReference type="SAM" id="MobiDB-lite"/>
    </source>
</evidence>
<proteinExistence type="predicted"/>
<dbReference type="EMBL" id="BGZK01000220">
    <property type="protein sequence ID" value="GBP29467.1"/>
    <property type="molecule type" value="Genomic_DNA"/>
</dbReference>
<reference evidence="2 3" key="1">
    <citation type="journal article" date="2019" name="Commun. Biol.">
        <title>The bagworm genome reveals a unique fibroin gene that provides high tensile strength.</title>
        <authorList>
            <person name="Kono N."/>
            <person name="Nakamura H."/>
            <person name="Ohtoshi R."/>
            <person name="Tomita M."/>
            <person name="Numata K."/>
            <person name="Arakawa K."/>
        </authorList>
    </citation>
    <scope>NUCLEOTIDE SEQUENCE [LARGE SCALE GENOMIC DNA]</scope>
</reference>
<accession>A0A4C1UTW1</accession>
<comment type="caution">
    <text evidence="2">The sequence shown here is derived from an EMBL/GenBank/DDBJ whole genome shotgun (WGS) entry which is preliminary data.</text>
</comment>
<organism evidence="2 3">
    <name type="scientific">Eumeta variegata</name>
    <name type="common">Bagworm moth</name>
    <name type="synonym">Eumeta japonica</name>
    <dbReference type="NCBI Taxonomy" id="151549"/>
    <lineage>
        <taxon>Eukaryota</taxon>
        <taxon>Metazoa</taxon>
        <taxon>Ecdysozoa</taxon>
        <taxon>Arthropoda</taxon>
        <taxon>Hexapoda</taxon>
        <taxon>Insecta</taxon>
        <taxon>Pterygota</taxon>
        <taxon>Neoptera</taxon>
        <taxon>Endopterygota</taxon>
        <taxon>Lepidoptera</taxon>
        <taxon>Glossata</taxon>
        <taxon>Ditrysia</taxon>
        <taxon>Tineoidea</taxon>
        <taxon>Psychidae</taxon>
        <taxon>Oiketicinae</taxon>
        <taxon>Eumeta</taxon>
    </lineage>
</organism>
<name>A0A4C1UTW1_EUMVA</name>